<dbReference type="CDD" id="cd11756">
    <property type="entry name" value="GH94N_ChvB_NdvB_1_like"/>
    <property type="match status" value="1"/>
</dbReference>
<dbReference type="EMBL" id="CP035913">
    <property type="protein sequence ID" value="QBE67114.1"/>
    <property type="molecule type" value="Genomic_DNA"/>
</dbReference>
<keyword evidence="2 6" id="KW-0808">Transferase</keyword>
<feature type="domain" description="Glycosyl hydrolase 94 supersandwich" evidence="4">
    <location>
        <begin position="28"/>
        <end position="291"/>
    </location>
</feature>
<evidence type="ECO:0000256" key="2">
    <source>
        <dbReference type="ARBA" id="ARBA00022679"/>
    </source>
</evidence>
<evidence type="ECO:0000259" key="4">
    <source>
        <dbReference type="Pfam" id="PF06165"/>
    </source>
</evidence>
<dbReference type="InterPro" id="IPR011013">
    <property type="entry name" value="Gal_mutarotase_sf_dom"/>
</dbReference>
<feature type="compositionally biased region" description="Low complexity" evidence="3">
    <location>
        <begin position="11"/>
        <end position="33"/>
    </location>
</feature>
<dbReference type="InterPro" id="IPR052047">
    <property type="entry name" value="GH94_Enzymes"/>
</dbReference>
<dbReference type="InterPro" id="IPR037018">
    <property type="entry name" value="GH65_N"/>
</dbReference>
<gene>
    <name evidence="6" type="ORF">EWM63_06095</name>
</gene>
<keyword evidence="7" id="KW-1185">Reference proteome</keyword>
<dbReference type="InterPro" id="IPR012341">
    <property type="entry name" value="6hp_glycosidase-like_sf"/>
</dbReference>
<dbReference type="SUPFAM" id="SSF48208">
    <property type="entry name" value="Six-hairpin glycosidases"/>
    <property type="match status" value="1"/>
</dbReference>
<dbReference type="InterPro" id="IPR037824">
    <property type="entry name" value="GH94N_2_NdvB"/>
</dbReference>
<dbReference type="InterPro" id="IPR010383">
    <property type="entry name" value="Glyco_hydrolase_94_b-supersand"/>
</dbReference>
<dbReference type="PANTHER" id="PTHR37469:SF2">
    <property type="entry name" value="CELLOBIONIC ACID PHOSPHORYLASE"/>
    <property type="match status" value="1"/>
</dbReference>
<evidence type="ECO:0000313" key="7">
    <source>
        <dbReference type="Proteomes" id="UP000290637"/>
    </source>
</evidence>
<dbReference type="SMART" id="SM01068">
    <property type="entry name" value="CBM_X"/>
    <property type="match status" value="2"/>
</dbReference>
<reference evidence="6 7" key="1">
    <citation type="submission" date="2019-02" db="EMBL/GenBank/DDBJ databases">
        <title>Draft Genome Sequences of Six Type Strains of the Genus Massilia.</title>
        <authorList>
            <person name="Miess H."/>
            <person name="Frediansyhah A."/>
            <person name="Gross H."/>
        </authorList>
    </citation>
    <scope>NUCLEOTIDE SEQUENCE [LARGE SCALE GENOMIC DNA]</scope>
    <source>
        <strain evidence="6 7">DSM 17473</strain>
    </source>
</reference>
<dbReference type="PANTHER" id="PTHR37469">
    <property type="entry name" value="CELLOBIONIC ACID PHOSPHORYLASE-RELATED"/>
    <property type="match status" value="1"/>
</dbReference>
<feature type="domain" description="Glycosyl hydrolase 94 supersandwich" evidence="4">
    <location>
        <begin position="515"/>
        <end position="782"/>
    </location>
</feature>
<dbReference type="Gene3D" id="1.50.10.10">
    <property type="match status" value="1"/>
</dbReference>
<dbReference type="Pfam" id="PF06165">
    <property type="entry name" value="GH94_b-supersand"/>
    <property type="match status" value="2"/>
</dbReference>
<proteinExistence type="predicted"/>
<dbReference type="Gene3D" id="2.60.420.10">
    <property type="entry name" value="Maltose phosphorylase, domain 3"/>
    <property type="match status" value="1"/>
</dbReference>
<protein>
    <submittedName>
        <fullName evidence="6">Glycosyl transferase</fullName>
    </submittedName>
</protein>
<dbReference type="KEGG" id="plue:EWM63_06095"/>
<accession>A0A4P6L6J2</accession>
<name>A0A4P6L6J2_9BURK</name>
<evidence type="ECO:0000256" key="1">
    <source>
        <dbReference type="ARBA" id="ARBA00022676"/>
    </source>
</evidence>
<dbReference type="InterPro" id="IPR008928">
    <property type="entry name" value="6-hairpin_glycosidase_sf"/>
</dbReference>
<evidence type="ECO:0000256" key="3">
    <source>
        <dbReference type="SAM" id="MobiDB-lite"/>
    </source>
</evidence>
<dbReference type="Proteomes" id="UP000290637">
    <property type="component" value="Chromosome"/>
</dbReference>
<dbReference type="GO" id="GO:0030246">
    <property type="term" value="F:carbohydrate binding"/>
    <property type="evidence" value="ECO:0007669"/>
    <property type="project" value="InterPro"/>
</dbReference>
<dbReference type="GO" id="GO:0016757">
    <property type="term" value="F:glycosyltransferase activity"/>
    <property type="evidence" value="ECO:0007669"/>
    <property type="project" value="UniProtKB-KW"/>
</dbReference>
<evidence type="ECO:0000313" key="6">
    <source>
        <dbReference type="EMBL" id="QBE67114.1"/>
    </source>
</evidence>
<dbReference type="Pfam" id="PF17167">
    <property type="entry name" value="Glyco_hydro_94"/>
    <property type="match status" value="1"/>
</dbReference>
<feature type="domain" description="Glycosyl hydrolase 94 catalytic" evidence="5">
    <location>
        <begin position="796"/>
        <end position="1221"/>
    </location>
</feature>
<feature type="region of interest" description="Disordered" evidence="3">
    <location>
        <begin position="1"/>
        <end position="38"/>
    </location>
</feature>
<organism evidence="6 7">
    <name type="scientific">Pseudoduganella lutea</name>
    <dbReference type="NCBI Taxonomy" id="321985"/>
    <lineage>
        <taxon>Bacteria</taxon>
        <taxon>Pseudomonadati</taxon>
        <taxon>Pseudomonadota</taxon>
        <taxon>Betaproteobacteria</taxon>
        <taxon>Burkholderiales</taxon>
        <taxon>Oxalobacteraceae</taxon>
        <taxon>Telluria group</taxon>
        <taxon>Pseudoduganella</taxon>
    </lineage>
</organism>
<keyword evidence="1" id="KW-0328">Glycosyltransferase</keyword>
<dbReference type="OrthoDB" id="9769991at2"/>
<dbReference type="SUPFAM" id="SSF74650">
    <property type="entry name" value="Galactose mutarotase-like"/>
    <property type="match status" value="2"/>
</dbReference>
<dbReference type="GO" id="GO:0005975">
    <property type="term" value="P:carbohydrate metabolic process"/>
    <property type="evidence" value="ECO:0007669"/>
    <property type="project" value="InterPro"/>
</dbReference>
<sequence length="1306" mass="141417">MNAGTGADAEQPPTRLQPTQLQPAQLQPTQLQPNSRLLSNGRLTTLITESGSGFTRAGDIALTRWHGDRVADADGWYFYLRDAETHDLWSIGAQPCAGQDPDLQRAAGAGLASMWLEVSAHGILARMEVVVHPDRDVELRAIVVTNLSGRSRLIELTGYLEVVLARQADEAAHPAFSKLFVQTEHDAATGALLAHRRPRGANEPGLWMVNAALGGSEPQFETDRARFLGRGRGPWHPRGLDQEALSGTVGNVLDPAMAQRRTLALGVGEQARLVFMLGTAPTRAEALALAAALPGMNVPAILGDAQLRETALLGQVGLPAAQAEYYHQLAAAVLYGQSAARAREAGERGEAAPADAAPSSTAQYGLPEGQLAVVHTAGPDDLMLQALLSARRLWQAKGLNLNMLVMDEYGNGTAVEQGLLVRRTADFKADHLARFERTAHLVVRGKLPALSHPDGHASVPPQHRVSVPAPEHVPVRPEIEQRPALQFFNGYGGFNAAGDEYVIRMDWDRHAHGLQRPPLAWTNVLSNERFGCLVSEGGAGNTWSRNSRVHRLTPWHNDPVADPHGEALYVRDEDTGEFWSPLPGPVPAAAPYEAAHGFGYSRFDHASHGLRQETLVFVPRHDPVKIVRLTVTNGDARPRRVSLYSCQHLVLGGTPADSSGHVVTEHDAATGVLLATNAQAGVFADGLTFAAIVAPGAQVTHFTADRAAFLGRHGTTSRPAGLAVPALDHATGSGLDPCAAFQAVHDLAPGETVSCVFLLGETQGRDMGARDMALELVRRYRAPGAVQAALEEVADFWRRTLGAVRIDTPVKELDVMMNGWLMYQNLACRIWGRSAFYQSGGAFGFRDQLQDASALVYTRPDLAQAQILLHAAHQFEEGDVLHWWHPAPMEQGLRTRFSDDLCWLPYITAFYVKTTGDLDVLDAVAPFLTARQLEDGEDEAYLSPTPAGTEADIYEHCCRALDRSLAQGAHGLPLMGTGDWNDGMNRVGREGKGESVWMGFFLVRILRDFIPFCEQRRDTARVRAYADHLAHLARAVNEAGWDGEWYRRAYYDDGTPLGSKESDECRIDALAQAWAVISEAAPPDRARQALDAMEARLVAEDDKLIRLLTPPFVDTPHDPGYIKGYVAGVRENGGQYTHAACWAVRALAEAGRRGRAARLLRMLSPVSHALDRAAADVYQVEPYVVAADVYGAAPHVGRGGWTWYTGSAGWMFRVGLESVLGCTIENGDTLVVAPRIPDDWPEFHVHYALPDGGSYDIAVRNPNGTAAKVIDVTLDGLPLNIVDGVARIPLVKDGGPHGVDILLGGA</sequence>
<evidence type="ECO:0000259" key="5">
    <source>
        <dbReference type="Pfam" id="PF17167"/>
    </source>
</evidence>
<dbReference type="Gene3D" id="2.70.98.40">
    <property type="entry name" value="Glycoside hydrolase, family 65, N-terminal domain"/>
    <property type="match status" value="2"/>
</dbReference>
<dbReference type="InterPro" id="IPR033432">
    <property type="entry name" value="GH94_catalytic"/>
</dbReference>